<dbReference type="Gene3D" id="2.60.120.620">
    <property type="entry name" value="q2cbj1_9rhob like domain"/>
    <property type="match status" value="1"/>
</dbReference>
<comment type="cofactor">
    <cofactor evidence="1">
        <name>Fe(2+)</name>
        <dbReference type="ChEBI" id="CHEBI:29033"/>
    </cofactor>
</comment>
<dbReference type="AlphaFoldDB" id="A0A1M5JML1"/>
<dbReference type="SUPFAM" id="SSF51197">
    <property type="entry name" value="Clavaminate synthase-like"/>
    <property type="match status" value="1"/>
</dbReference>
<evidence type="ECO:0000313" key="3">
    <source>
        <dbReference type="Proteomes" id="UP000184212"/>
    </source>
</evidence>
<evidence type="ECO:0000313" key="2">
    <source>
        <dbReference type="EMBL" id="SHG41263.1"/>
    </source>
</evidence>
<keyword evidence="2" id="KW-0223">Dioxygenase</keyword>
<dbReference type="EMBL" id="FQWQ01000001">
    <property type="protein sequence ID" value="SHG41263.1"/>
    <property type="molecule type" value="Genomic_DNA"/>
</dbReference>
<evidence type="ECO:0000256" key="1">
    <source>
        <dbReference type="ARBA" id="ARBA00001954"/>
    </source>
</evidence>
<proteinExistence type="predicted"/>
<dbReference type="InterPro" id="IPR008775">
    <property type="entry name" value="Phytyl_CoA_dOase-like"/>
</dbReference>
<dbReference type="STRING" id="947013.SAMN04488109_0134"/>
<dbReference type="PANTHER" id="PTHR20883">
    <property type="entry name" value="PHYTANOYL-COA DIOXYGENASE DOMAIN CONTAINING 1"/>
    <property type="match status" value="1"/>
</dbReference>
<keyword evidence="3" id="KW-1185">Reference proteome</keyword>
<dbReference type="Pfam" id="PF05721">
    <property type="entry name" value="PhyH"/>
    <property type="match status" value="1"/>
</dbReference>
<dbReference type="GO" id="GO:0005506">
    <property type="term" value="F:iron ion binding"/>
    <property type="evidence" value="ECO:0007669"/>
    <property type="project" value="UniProtKB-ARBA"/>
</dbReference>
<dbReference type="OrthoDB" id="976214at2"/>
<organism evidence="2 3">
    <name type="scientific">Chryseolinea serpens</name>
    <dbReference type="NCBI Taxonomy" id="947013"/>
    <lineage>
        <taxon>Bacteria</taxon>
        <taxon>Pseudomonadati</taxon>
        <taxon>Bacteroidota</taxon>
        <taxon>Cytophagia</taxon>
        <taxon>Cytophagales</taxon>
        <taxon>Fulvivirgaceae</taxon>
        <taxon>Chryseolinea</taxon>
    </lineage>
</organism>
<gene>
    <name evidence="2" type="ORF">SAMN04488109_0134</name>
</gene>
<dbReference type="Proteomes" id="UP000184212">
    <property type="component" value="Unassembled WGS sequence"/>
</dbReference>
<protein>
    <submittedName>
        <fullName evidence="2">Phytanoyl-CoA dioxygenase (PhyH)</fullName>
    </submittedName>
</protein>
<keyword evidence="2" id="KW-0560">Oxidoreductase</keyword>
<dbReference type="PANTHER" id="PTHR20883:SF48">
    <property type="entry name" value="ECTOINE DIOXYGENASE"/>
    <property type="match status" value="1"/>
</dbReference>
<accession>A0A1M5JML1</accession>
<sequence length="270" mass="31206">MENYPRFELSDPLGREPLEFFAKHGFLHFNNFISRETVSDIRAEIRVIEDRCVERQVEKINGVPIKYGTDVDGRKIIQRFPFSSQQSPLLSEFIQDPRFQSLFPLLGDDAENPRVGHNEKDGLVINHYINTELSKFIRMGWHTDCLRDVFYGKKIMPMLNVGIHLTDAKPGQGGLRILPGTHKQTIFGVLFKKPYFLDHRPDKNEVGLQTRAGDLTVHDGRLWHRVAQSTVMGEQSRRQVMYVPIISGAYAIKNEKSPTLIYQHFQNMVR</sequence>
<dbReference type="RefSeq" id="WP_073129883.1">
    <property type="nucleotide sequence ID" value="NZ_FQWQ01000001.1"/>
</dbReference>
<dbReference type="GO" id="GO:0016706">
    <property type="term" value="F:2-oxoglutarate-dependent dioxygenase activity"/>
    <property type="evidence" value="ECO:0007669"/>
    <property type="project" value="UniProtKB-ARBA"/>
</dbReference>
<reference evidence="2 3" key="1">
    <citation type="submission" date="2016-11" db="EMBL/GenBank/DDBJ databases">
        <authorList>
            <person name="Jaros S."/>
            <person name="Januszkiewicz K."/>
            <person name="Wedrychowicz H."/>
        </authorList>
    </citation>
    <scope>NUCLEOTIDE SEQUENCE [LARGE SCALE GENOMIC DNA]</scope>
    <source>
        <strain evidence="2 3">DSM 24574</strain>
    </source>
</reference>
<name>A0A1M5JML1_9BACT</name>